<dbReference type="KEGG" id="pri:PRIO_4203"/>
<dbReference type="AlphaFoldDB" id="A0A0E4CXP1"/>
<sequence>MSYIKPMIEKASADSMITPAACTSGFSCPKTFNCGSYSCKNNFKCGNW</sequence>
<proteinExistence type="predicted"/>
<dbReference type="RefSeq" id="WP_157764324.1">
    <property type="nucleotide sequence ID" value="NZ_AGBD01001485.1"/>
</dbReference>
<dbReference type="HOGENOM" id="CLU_3155762_0_0_9"/>
<name>A0A0E4CXP1_9BACL</name>
<dbReference type="PATRIC" id="fig|1073571.4.peg.4497"/>
<protein>
    <submittedName>
        <fullName evidence="1">Uncharacterized protein</fullName>
    </submittedName>
</protein>
<dbReference type="Proteomes" id="UP000033163">
    <property type="component" value="Chromosome I"/>
</dbReference>
<dbReference type="EMBL" id="LN831776">
    <property type="protein sequence ID" value="CQR56605.1"/>
    <property type="molecule type" value="Genomic_DNA"/>
</dbReference>
<dbReference type="PROSITE" id="PS51257">
    <property type="entry name" value="PROKAR_LIPOPROTEIN"/>
    <property type="match status" value="1"/>
</dbReference>
<evidence type="ECO:0000313" key="2">
    <source>
        <dbReference type="Proteomes" id="UP000033163"/>
    </source>
</evidence>
<evidence type="ECO:0000313" key="1">
    <source>
        <dbReference type="EMBL" id="CQR56605.1"/>
    </source>
</evidence>
<gene>
    <name evidence="1" type="ORF">PRIO_4203</name>
</gene>
<organism evidence="1 2">
    <name type="scientific">Paenibacillus riograndensis SBR5</name>
    <dbReference type="NCBI Taxonomy" id="1073571"/>
    <lineage>
        <taxon>Bacteria</taxon>
        <taxon>Bacillati</taxon>
        <taxon>Bacillota</taxon>
        <taxon>Bacilli</taxon>
        <taxon>Bacillales</taxon>
        <taxon>Paenibacillaceae</taxon>
        <taxon>Paenibacillus</taxon>
        <taxon>Paenibacillus sonchi group</taxon>
    </lineage>
</organism>
<accession>A0A0E4CXP1</accession>
<reference evidence="2" key="1">
    <citation type="submission" date="2015-03" db="EMBL/GenBank/DDBJ databases">
        <authorList>
            <person name="Wibberg D."/>
        </authorList>
    </citation>
    <scope>NUCLEOTIDE SEQUENCE [LARGE SCALE GENOMIC DNA]</scope>
</reference>